<evidence type="ECO:0000256" key="1">
    <source>
        <dbReference type="ARBA" id="ARBA00004141"/>
    </source>
</evidence>
<feature type="transmembrane region" description="Helical" evidence="7">
    <location>
        <begin position="773"/>
        <end position="792"/>
    </location>
</feature>
<feature type="domain" description="Threonine/serine exporter-like N-terminal" evidence="8">
    <location>
        <begin position="456"/>
        <end position="701"/>
    </location>
</feature>
<dbReference type="InterPro" id="IPR024528">
    <property type="entry name" value="ThrE_2"/>
</dbReference>
<feature type="transmembrane region" description="Helical" evidence="7">
    <location>
        <begin position="870"/>
        <end position="895"/>
    </location>
</feature>
<feature type="compositionally biased region" description="Polar residues" evidence="6">
    <location>
        <begin position="393"/>
        <end position="410"/>
    </location>
</feature>
<comment type="caution">
    <text evidence="10">The sequence shown here is derived from an EMBL/GenBank/DDBJ whole genome shotgun (WGS) entry which is preliminary data.</text>
</comment>
<sequence length="905" mass="98053">MAGGYFDLPIARRFSTSNAMAASAKASGLRTSPSPGSNDGPGPCGLQSSTERRPNDAAAQGKHRNAGILRSTNRVKFTMGEPELKEPKEIREPPGGATAEPRLDRRGSSQLPQRPAPTANIPYIQEKRSVDLQRGPSVEDGPAGASVDVTGLTINCRTSALATSEDDEISPGATAGANDKGRAIHCAHERAQRLASLLSRPQKSPKPSPRSSLVSSIASTPTEVVFPSEDGDEIPMISFPEKQQLFDDLSAAALALTDEEEAGDLDGRSTPRTAETQYIVRQMARRDFSSLITRVRAPSPGPLSGQATPSEDRDSETSIERPKLYRNGILSSILKLYDQQGSEHHHHHQNHSPYGRGRYGHSRHGSVSEYSGRGFSPDPVWKPHRPRKWYEKSPSQSNTSLTSASKNSSPIHLLKRSHSSGTVGAGTGTRRWAKPSRLEDEIRITVHIAELLSRQRYLIRLCRALMKYGAPTHRLEEYMRMTARVLEIEGQFLYIPGCMIISFDDAATHTTEVKVVRSNQGIDLGKLADVHEIYKEVIHDVIGVEEAIQRLDETMKKRSKFHILFLIFAHGCASASVGPFAFNARPIDMPIAFLLGCLLGMLQLILSPRSSLYSNVFEISAAVLTSFLARAFGSIRYQGEPLFCFSALAQAAIALILPGYTVLCASLELQSRSIVAGSVRMVYAIIYSLFLGFGITIGTAVYGLLDSQASTAYTCPASPINNEYLQRFPFVLLFTACLAIVNHAKWKQIPMMMVISLAGYAVSYFSSKRFSSNTQISNALGAFVIGVMGNVYSRLRHGLAAAAMLPAIFVLVPSGLAASGSLISGITSAEEMTRSPYAVVTNGTQGFVDAAKNLSATDARNQSYGVVFDIGYGMVQVAIGTTVGLFLAALVVYPLGKKRSGLFSF</sequence>
<feature type="compositionally biased region" description="Low complexity" evidence="6">
    <location>
        <begin position="32"/>
        <end position="45"/>
    </location>
</feature>
<evidence type="ECO:0000256" key="3">
    <source>
        <dbReference type="ARBA" id="ARBA00022989"/>
    </source>
</evidence>
<keyword evidence="3 7" id="KW-1133">Transmembrane helix</keyword>
<feature type="region of interest" description="Disordered" evidence="6">
    <location>
        <begin position="197"/>
        <end position="217"/>
    </location>
</feature>
<dbReference type="OrthoDB" id="413008at2759"/>
<feature type="region of interest" description="Disordered" evidence="6">
    <location>
        <begin position="292"/>
        <end position="322"/>
    </location>
</feature>
<reference evidence="10" key="1">
    <citation type="submission" date="2022-11" db="EMBL/GenBank/DDBJ databases">
        <authorList>
            <person name="Petersen C."/>
        </authorList>
    </citation>
    <scope>NUCLEOTIDE SEQUENCE</scope>
    <source>
        <strain evidence="10">IBT 26290</strain>
    </source>
</reference>
<feature type="transmembrane region" description="Helical" evidence="7">
    <location>
        <begin position="645"/>
        <end position="669"/>
    </location>
</feature>
<dbReference type="Pfam" id="PF06738">
    <property type="entry name" value="ThrE"/>
    <property type="match status" value="1"/>
</dbReference>
<dbReference type="InterPro" id="IPR010619">
    <property type="entry name" value="ThrE-like_N"/>
</dbReference>
<accession>A0A9W9LGC3</accession>
<dbReference type="EMBL" id="JAPQKN010000007">
    <property type="protein sequence ID" value="KAJ5153473.1"/>
    <property type="molecule type" value="Genomic_DNA"/>
</dbReference>
<keyword evidence="4 7" id="KW-0472">Membrane</keyword>
<comment type="similarity">
    <text evidence="5">Belongs to the ThrE exporter (TC 2.A.79) family.</text>
</comment>
<proteinExistence type="inferred from homology"/>
<evidence type="ECO:0000259" key="9">
    <source>
        <dbReference type="Pfam" id="PF12821"/>
    </source>
</evidence>
<feature type="transmembrane region" description="Helical" evidence="7">
    <location>
        <begin position="681"/>
        <end position="704"/>
    </location>
</feature>
<feature type="region of interest" description="Disordered" evidence="6">
    <location>
        <begin position="18"/>
        <end position="121"/>
    </location>
</feature>
<dbReference type="PANTHER" id="PTHR31082">
    <property type="entry name" value="PHEROMONE-REGULATED MEMBRANE PROTEIN 10"/>
    <property type="match status" value="1"/>
</dbReference>
<dbReference type="GO" id="GO:0016020">
    <property type="term" value="C:membrane"/>
    <property type="evidence" value="ECO:0007669"/>
    <property type="project" value="UniProtKB-SubCell"/>
</dbReference>
<feature type="transmembrane region" description="Helical" evidence="7">
    <location>
        <begin position="587"/>
        <end position="605"/>
    </location>
</feature>
<evidence type="ECO:0000313" key="10">
    <source>
        <dbReference type="EMBL" id="KAJ5153473.1"/>
    </source>
</evidence>
<feature type="transmembrane region" description="Helical" evidence="7">
    <location>
        <begin position="724"/>
        <end position="742"/>
    </location>
</feature>
<evidence type="ECO:0000256" key="2">
    <source>
        <dbReference type="ARBA" id="ARBA00022692"/>
    </source>
</evidence>
<evidence type="ECO:0000256" key="7">
    <source>
        <dbReference type="SAM" id="Phobius"/>
    </source>
</evidence>
<feature type="compositionally biased region" description="Basic and acidic residues" evidence="6">
    <location>
        <begin position="310"/>
        <end position="322"/>
    </location>
</feature>
<evidence type="ECO:0008006" key="12">
    <source>
        <dbReference type="Google" id="ProtNLM"/>
    </source>
</evidence>
<dbReference type="AlphaFoldDB" id="A0A9W9LGC3"/>
<evidence type="ECO:0000259" key="8">
    <source>
        <dbReference type="Pfam" id="PF06738"/>
    </source>
</evidence>
<evidence type="ECO:0000256" key="4">
    <source>
        <dbReference type="ARBA" id="ARBA00023136"/>
    </source>
</evidence>
<organism evidence="10 11">
    <name type="scientific">Penicillium canariense</name>
    <dbReference type="NCBI Taxonomy" id="189055"/>
    <lineage>
        <taxon>Eukaryota</taxon>
        <taxon>Fungi</taxon>
        <taxon>Dikarya</taxon>
        <taxon>Ascomycota</taxon>
        <taxon>Pezizomycotina</taxon>
        <taxon>Eurotiomycetes</taxon>
        <taxon>Eurotiomycetidae</taxon>
        <taxon>Eurotiales</taxon>
        <taxon>Aspergillaceae</taxon>
        <taxon>Penicillium</taxon>
    </lineage>
</organism>
<evidence type="ECO:0000313" key="11">
    <source>
        <dbReference type="Proteomes" id="UP001149163"/>
    </source>
</evidence>
<gene>
    <name evidence="10" type="ORF">N7482_009951</name>
</gene>
<dbReference type="GeneID" id="81431251"/>
<dbReference type="Proteomes" id="UP001149163">
    <property type="component" value="Unassembled WGS sequence"/>
</dbReference>
<feature type="compositionally biased region" description="Basic and acidic residues" evidence="6">
    <location>
        <begin position="82"/>
        <end position="92"/>
    </location>
</feature>
<feature type="transmembrane region" description="Helical" evidence="7">
    <location>
        <begin position="749"/>
        <end position="767"/>
    </location>
</feature>
<dbReference type="PANTHER" id="PTHR31082:SF4">
    <property type="entry name" value="PHEROMONE-REGULATED MEMBRANE PROTEIN 10"/>
    <property type="match status" value="1"/>
</dbReference>
<protein>
    <recommendedName>
        <fullName evidence="12">DUF1212 domain membrane protein Prm10</fullName>
    </recommendedName>
</protein>
<feature type="domain" description="Threonine/Serine exporter ThrE" evidence="9">
    <location>
        <begin position="730"/>
        <end position="820"/>
    </location>
</feature>
<reference evidence="10" key="2">
    <citation type="journal article" date="2023" name="IMA Fungus">
        <title>Comparative genomic study of the Penicillium genus elucidates a diverse pangenome and 15 lateral gene transfer events.</title>
        <authorList>
            <person name="Petersen C."/>
            <person name="Sorensen T."/>
            <person name="Nielsen M.R."/>
            <person name="Sondergaard T.E."/>
            <person name="Sorensen J.L."/>
            <person name="Fitzpatrick D.A."/>
            <person name="Frisvad J.C."/>
            <person name="Nielsen K.L."/>
        </authorList>
    </citation>
    <scope>NUCLEOTIDE SEQUENCE</scope>
    <source>
        <strain evidence="10">IBT 26290</strain>
    </source>
</reference>
<keyword evidence="11" id="KW-1185">Reference proteome</keyword>
<dbReference type="Pfam" id="PF12821">
    <property type="entry name" value="ThrE_2"/>
    <property type="match status" value="1"/>
</dbReference>
<evidence type="ECO:0000256" key="5">
    <source>
        <dbReference type="ARBA" id="ARBA00034125"/>
    </source>
</evidence>
<evidence type="ECO:0000256" key="6">
    <source>
        <dbReference type="SAM" id="MobiDB-lite"/>
    </source>
</evidence>
<dbReference type="InterPro" id="IPR051361">
    <property type="entry name" value="ThrE/Ser_Exporter"/>
</dbReference>
<feature type="region of interest" description="Disordered" evidence="6">
    <location>
        <begin position="338"/>
        <end position="431"/>
    </location>
</feature>
<dbReference type="GO" id="GO:0022857">
    <property type="term" value="F:transmembrane transporter activity"/>
    <property type="evidence" value="ECO:0007669"/>
    <property type="project" value="InterPro"/>
</dbReference>
<feature type="transmembrane region" description="Helical" evidence="7">
    <location>
        <begin position="561"/>
        <end position="581"/>
    </location>
</feature>
<comment type="subcellular location">
    <subcellularLocation>
        <location evidence="1">Membrane</location>
        <topology evidence="1">Multi-pass membrane protein</topology>
    </subcellularLocation>
</comment>
<feature type="transmembrane region" description="Helical" evidence="7">
    <location>
        <begin position="799"/>
        <end position="823"/>
    </location>
</feature>
<name>A0A9W9LGC3_9EURO</name>
<keyword evidence="2 7" id="KW-0812">Transmembrane</keyword>
<dbReference type="RefSeq" id="XP_056539781.1">
    <property type="nucleotide sequence ID" value="XM_056692075.1"/>
</dbReference>